<dbReference type="PANTHER" id="PTHR43691">
    <property type="entry name" value="URIDINE PHOSPHORYLASE"/>
    <property type="match status" value="1"/>
</dbReference>
<dbReference type="InterPro" id="IPR000845">
    <property type="entry name" value="Nucleoside_phosphorylase_d"/>
</dbReference>
<evidence type="ECO:0000313" key="2">
    <source>
        <dbReference type="EMBL" id="CDI77303.1"/>
    </source>
</evidence>
<evidence type="ECO:0000313" key="3">
    <source>
        <dbReference type="Proteomes" id="UP000018050"/>
    </source>
</evidence>
<dbReference type="EMBL" id="HG670616">
    <property type="protein sequence ID" value="CDI77303.1"/>
    <property type="molecule type" value="Genomic_DNA"/>
</dbReference>
<keyword evidence="3" id="KW-1185">Reference proteome</keyword>
<organism evidence="2 3">
    <name type="scientific">Eimeria acervulina</name>
    <name type="common">Coccidian parasite</name>
    <dbReference type="NCBI Taxonomy" id="5801"/>
    <lineage>
        <taxon>Eukaryota</taxon>
        <taxon>Sar</taxon>
        <taxon>Alveolata</taxon>
        <taxon>Apicomplexa</taxon>
        <taxon>Conoidasida</taxon>
        <taxon>Coccidia</taxon>
        <taxon>Eucoccidiorida</taxon>
        <taxon>Eimeriorina</taxon>
        <taxon>Eimeriidae</taxon>
        <taxon>Eimeria</taxon>
    </lineage>
</organism>
<dbReference type="OrthoDB" id="345487at2759"/>
<sequence length="215" mass="23475">MGAPNMDFLVRESSYLFKDQPMAFVRVGTCGIFKPNVAPGALCLADKIYYCQRNYSYFDGNVTEGSSFSDSPYLISGPVKGDEELIEKIKSNLGKKDDVVVLKGPAISAETFYSCQGRRFPDFSDENKSLVDTFVDLGVIGCEMESHQLYHLCKQRTDANPKKTKTRAASVCLGVVNRVDPSTPAHLTRQSEESTKQTVLAAAGAALDALISLPL</sequence>
<dbReference type="OMA" id="RNLDYFC"/>
<dbReference type="AlphaFoldDB" id="U6GD75"/>
<evidence type="ECO:0000259" key="1">
    <source>
        <dbReference type="Pfam" id="PF01048"/>
    </source>
</evidence>
<dbReference type="PANTHER" id="PTHR43691:SF14">
    <property type="entry name" value="URIDINE PHOSPHORYLASE"/>
    <property type="match status" value="1"/>
</dbReference>
<name>U6GD75_EIMAC</name>
<reference evidence="2" key="2">
    <citation type="submission" date="2013-10" db="EMBL/GenBank/DDBJ databases">
        <authorList>
            <person name="Aslett M."/>
        </authorList>
    </citation>
    <scope>NUCLEOTIDE SEQUENCE</scope>
    <source>
        <strain evidence="2">Houghton</strain>
    </source>
</reference>
<dbReference type="SUPFAM" id="SSF53167">
    <property type="entry name" value="Purine and uridine phosphorylases"/>
    <property type="match status" value="1"/>
</dbReference>
<dbReference type="GO" id="GO:0006218">
    <property type="term" value="P:uridine catabolic process"/>
    <property type="evidence" value="ECO:0007669"/>
    <property type="project" value="TreeGrafter"/>
</dbReference>
<feature type="domain" description="Nucleoside phosphorylase" evidence="1">
    <location>
        <begin position="1"/>
        <end position="211"/>
    </location>
</feature>
<proteinExistence type="predicted"/>
<dbReference type="InterPro" id="IPR035994">
    <property type="entry name" value="Nucleoside_phosphorylase_sf"/>
</dbReference>
<dbReference type="Proteomes" id="UP000018050">
    <property type="component" value="Unassembled WGS sequence"/>
</dbReference>
<dbReference type="GO" id="GO:0004850">
    <property type="term" value="F:uridine phosphorylase activity"/>
    <property type="evidence" value="ECO:0007669"/>
    <property type="project" value="TreeGrafter"/>
</dbReference>
<protein>
    <submittedName>
        <fullName evidence="2">Uridine phosphorylase, putative</fullName>
    </submittedName>
</protein>
<dbReference type="RefSeq" id="XP_013252318.1">
    <property type="nucleotide sequence ID" value="XM_013396864.1"/>
</dbReference>
<gene>
    <name evidence="2" type="ORF">EAH_00062880</name>
</gene>
<dbReference type="GO" id="GO:0005829">
    <property type="term" value="C:cytosol"/>
    <property type="evidence" value="ECO:0007669"/>
    <property type="project" value="TreeGrafter"/>
</dbReference>
<dbReference type="Gene3D" id="3.40.50.1580">
    <property type="entry name" value="Nucleoside phosphorylase domain"/>
    <property type="match status" value="1"/>
</dbReference>
<dbReference type="VEuPathDB" id="ToxoDB:EAH_00062880"/>
<reference evidence="2" key="1">
    <citation type="submission" date="2013-10" db="EMBL/GenBank/DDBJ databases">
        <title>Genomic analysis of the causative agents of coccidiosis in chickens.</title>
        <authorList>
            <person name="Reid A.J."/>
            <person name="Blake D."/>
            <person name="Billington K."/>
            <person name="Browne H."/>
            <person name="Dunn M."/>
            <person name="Hung S."/>
            <person name="Kawahara F."/>
            <person name="Miranda-Saavedra D."/>
            <person name="Mourier T."/>
            <person name="Nagra H."/>
            <person name="Otto T.D."/>
            <person name="Rawlings N."/>
            <person name="Sanchez A."/>
            <person name="Sanders M."/>
            <person name="Subramaniam C."/>
            <person name="Tay Y."/>
            <person name="Dear P."/>
            <person name="Doerig C."/>
            <person name="Gruber A."/>
            <person name="Parkinson J."/>
            <person name="Shirley M."/>
            <person name="Wan K.L."/>
            <person name="Berriman M."/>
            <person name="Tomley F."/>
            <person name="Pain A."/>
        </authorList>
    </citation>
    <scope>NUCLEOTIDE SEQUENCE</scope>
    <source>
        <strain evidence="2">Houghton</strain>
    </source>
</reference>
<dbReference type="GeneID" id="25274358"/>
<accession>U6GD75</accession>
<dbReference type="Pfam" id="PF01048">
    <property type="entry name" value="PNP_UDP_1"/>
    <property type="match status" value="1"/>
</dbReference>